<dbReference type="EMBL" id="MF063068">
    <property type="protein sequence ID" value="ARV77429.1"/>
    <property type="molecule type" value="Genomic_DNA"/>
</dbReference>
<organism evidence="1 2">
    <name type="scientific">Pseudomonas phage Noxifer</name>
    <dbReference type="NCBI Taxonomy" id="2006684"/>
    <lineage>
        <taxon>Viruses</taxon>
        <taxon>Duplodnaviria</taxon>
        <taxon>Heunggongvirae</taxon>
        <taxon>Uroviricota</taxon>
        <taxon>Caudoviricetes</taxon>
        <taxon>Chimalliviridae</taxon>
        <taxon>Noxifervirus</taxon>
        <taxon>Noxifervirus noxifer</taxon>
    </lineage>
</organism>
<evidence type="ECO:0000313" key="2">
    <source>
        <dbReference type="Proteomes" id="UP000224829"/>
    </source>
</evidence>
<name>A0A1Y0T0W9_9CAUD</name>
<sequence length="189" mass="21102">MIHSYGKPVGPVVFPEFKGTQIHMRPIEMGKDIPEHYVPIVSAMLRGAAPVIERLHGGRAAAQWFLTIDERDIPAGQCHRRGGVHYDGVYLYTQDKDPRWNTMSDLRAMARGGIVLAASAVGGRCWNGTLYGEAGPGGDCEHLRDQLKELTEFDLEPNVIYTGNAMFLHESIPVVEDTRRQLVRLTYTL</sequence>
<evidence type="ECO:0000313" key="1">
    <source>
        <dbReference type="EMBL" id="ARV77429.1"/>
    </source>
</evidence>
<accession>A0A1Y0T0W9</accession>
<keyword evidence="2" id="KW-1185">Reference proteome</keyword>
<proteinExistence type="predicted"/>
<gene>
    <name evidence="1" type="ORF">NOXIFER_264</name>
</gene>
<dbReference type="OrthoDB" id="19592at10239"/>
<protein>
    <submittedName>
        <fullName evidence="1">Uncharacterized protein</fullName>
    </submittedName>
</protein>
<dbReference type="Proteomes" id="UP000224829">
    <property type="component" value="Segment"/>
</dbReference>
<reference evidence="1 2" key="1">
    <citation type="submission" date="2017-05" db="EMBL/GenBank/DDBJ databases">
        <authorList>
            <person name="Song R."/>
            <person name="Chenine A.L."/>
            <person name="Ruprecht R.M."/>
        </authorList>
    </citation>
    <scope>NUCLEOTIDE SEQUENCE [LARGE SCALE GENOMIC DNA]</scope>
</reference>